<sequence>MHWKGLWALFGYYGEVVDAFIPTKRCRNGQRFGFVRFSNEKDAQRVILRLNGFFLLGKRIGMKMARYNGRRKFWRKASVQKEQEQSVDLVQEDKSEERFVNDARCEDFFIKIEPWLEKLEFNERVAWIEVSGVLLHYWNYENFKRVAGLWGKLVSVGENLTNL</sequence>
<dbReference type="InterPro" id="IPR000504">
    <property type="entry name" value="RRM_dom"/>
</dbReference>
<accession>A0A2P5VT55</accession>
<dbReference type="Gene3D" id="3.30.70.330">
    <property type="match status" value="1"/>
</dbReference>
<protein>
    <recommendedName>
        <fullName evidence="5">RRM domain-containing protein</fullName>
    </recommendedName>
</protein>
<evidence type="ECO:0000256" key="4">
    <source>
        <dbReference type="PROSITE-ProRule" id="PRU00176"/>
    </source>
</evidence>
<dbReference type="Proteomes" id="UP000239757">
    <property type="component" value="Unassembled WGS sequence"/>
</dbReference>
<dbReference type="PROSITE" id="PS50102">
    <property type="entry name" value="RRM"/>
    <property type="match status" value="1"/>
</dbReference>
<dbReference type="AlphaFoldDB" id="A0A2P5VT55"/>
<evidence type="ECO:0000313" key="7">
    <source>
        <dbReference type="Proteomes" id="UP000239757"/>
    </source>
</evidence>
<gene>
    <name evidence="6" type="ORF">GOBAR_AA38690</name>
</gene>
<evidence type="ECO:0000313" key="6">
    <source>
        <dbReference type="EMBL" id="PPR82024.1"/>
    </source>
</evidence>
<dbReference type="GO" id="GO:0005681">
    <property type="term" value="C:spliceosomal complex"/>
    <property type="evidence" value="ECO:0007669"/>
    <property type="project" value="UniProtKB-KW"/>
</dbReference>
<organism evidence="6 7">
    <name type="scientific">Gossypium barbadense</name>
    <name type="common">Sea Island cotton</name>
    <name type="synonym">Hibiscus barbadensis</name>
    <dbReference type="NCBI Taxonomy" id="3634"/>
    <lineage>
        <taxon>Eukaryota</taxon>
        <taxon>Viridiplantae</taxon>
        <taxon>Streptophyta</taxon>
        <taxon>Embryophyta</taxon>
        <taxon>Tracheophyta</taxon>
        <taxon>Spermatophyta</taxon>
        <taxon>Magnoliopsida</taxon>
        <taxon>eudicotyledons</taxon>
        <taxon>Gunneridae</taxon>
        <taxon>Pentapetalae</taxon>
        <taxon>rosids</taxon>
        <taxon>malvids</taxon>
        <taxon>Malvales</taxon>
        <taxon>Malvaceae</taxon>
        <taxon>Malvoideae</taxon>
        <taxon>Gossypium</taxon>
    </lineage>
</organism>
<evidence type="ECO:0000256" key="2">
    <source>
        <dbReference type="ARBA" id="ARBA00022728"/>
    </source>
</evidence>
<dbReference type="CDD" id="cd00590">
    <property type="entry name" value="RRM_SF"/>
    <property type="match status" value="1"/>
</dbReference>
<evidence type="ECO:0000256" key="3">
    <source>
        <dbReference type="ARBA" id="ARBA00023187"/>
    </source>
</evidence>
<dbReference type="Pfam" id="PF00076">
    <property type="entry name" value="RRM_1"/>
    <property type="match status" value="1"/>
</dbReference>
<evidence type="ECO:0000256" key="1">
    <source>
        <dbReference type="ARBA" id="ARBA00022664"/>
    </source>
</evidence>
<dbReference type="GO" id="GO:0003723">
    <property type="term" value="F:RNA binding"/>
    <property type="evidence" value="ECO:0007669"/>
    <property type="project" value="UniProtKB-UniRule"/>
</dbReference>
<keyword evidence="2" id="KW-0747">Spliceosome</keyword>
<dbReference type="SUPFAM" id="SSF54928">
    <property type="entry name" value="RNA-binding domain, RBD"/>
    <property type="match status" value="1"/>
</dbReference>
<dbReference type="EMBL" id="KZ671028">
    <property type="protein sequence ID" value="PPR82024.1"/>
    <property type="molecule type" value="Genomic_DNA"/>
</dbReference>
<dbReference type="InterPro" id="IPR035979">
    <property type="entry name" value="RBD_domain_sf"/>
</dbReference>
<dbReference type="OrthoDB" id="1749483at2759"/>
<dbReference type="InterPro" id="IPR050907">
    <property type="entry name" value="SRSF"/>
</dbReference>
<dbReference type="InterPro" id="IPR012677">
    <property type="entry name" value="Nucleotide-bd_a/b_plait_sf"/>
</dbReference>
<keyword evidence="3" id="KW-0508">mRNA splicing</keyword>
<name>A0A2P5VT55_GOSBA</name>
<proteinExistence type="predicted"/>
<dbReference type="PANTHER" id="PTHR23147">
    <property type="entry name" value="SERINE/ARGININE RICH SPLICING FACTOR"/>
    <property type="match status" value="1"/>
</dbReference>
<keyword evidence="1" id="KW-0507">mRNA processing</keyword>
<evidence type="ECO:0000259" key="5">
    <source>
        <dbReference type="PROSITE" id="PS50102"/>
    </source>
</evidence>
<dbReference type="GO" id="GO:0006397">
    <property type="term" value="P:mRNA processing"/>
    <property type="evidence" value="ECO:0007669"/>
    <property type="project" value="UniProtKB-KW"/>
</dbReference>
<reference evidence="6 7" key="1">
    <citation type="submission" date="2015-01" db="EMBL/GenBank/DDBJ databases">
        <title>Genome of allotetraploid Gossypium barbadense reveals genomic plasticity and fiber elongation in cotton evolution.</title>
        <authorList>
            <person name="Chen X."/>
            <person name="Liu X."/>
            <person name="Zhao B."/>
            <person name="Zheng H."/>
            <person name="Hu Y."/>
            <person name="Lu G."/>
            <person name="Yang C."/>
            <person name="Chen J."/>
            <person name="Shan C."/>
            <person name="Zhang L."/>
            <person name="Zhou Y."/>
            <person name="Wang L."/>
            <person name="Guo W."/>
            <person name="Bai Y."/>
            <person name="Ruan J."/>
            <person name="Shangguan X."/>
            <person name="Mao Y."/>
            <person name="Jiang J."/>
            <person name="Zhu Y."/>
            <person name="Lei J."/>
            <person name="Kang H."/>
            <person name="Chen S."/>
            <person name="He X."/>
            <person name="Wang R."/>
            <person name="Wang Y."/>
            <person name="Chen J."/>
            <person name="Wang L."/>
            <person name="Yu S."/>
            <person name="Wang B."/>
            <person name="Wei J."/>
            <person name="Song S."/>
            <person name="Lu X."/>
            <person name="Gao Z."/>
            <person name="Gu W."/>
            <person name="Deng X."/>
            <person name="Ma D."/>
            <person name="Wang S."/>
            <person name="Liang W."/>
            <person name="Fang L."/>
            <person name="Cai C."/>
            <person name="Zhu X."/>
            <person name="Zhou B."/>
            <person name="Zhang Y."/>
            <person name="Chen Z."/>
            <person name="Xu S."/>
            <person name="Zhu R."/>
            <person name="Wang S."/>
            <person name="Zhang T."/>
            <person name="Zhao G."/>
        </authorList>
    </citation>
    <scope>NUCLEOTIDE SEQUENCE [LARGE SCALE GENOMIC DNA]</scope>
    <source>
        <strain evidence="7">cv. Xinhai21</strain>
        <tissue evidence="6">Leaf</tissue>
    </source>
</reference>
<feature type="domain" description="RRM" evidence="5">
    <location>
        <begin position="1"/>
        <end position="67"/>
    </location>
</feature>
<dbReference type="GO" id="GO:0008380">
    <property type="term" value="P:RNA splicing"/>
    <property type="evidence" value="ECO:0007669"/>
    <property type="project" value="UniProtKB-KW"/>
</dbReference>
<keyword evidence="4" id="KW-0694">RNA-binding</keyword>